<dbReference type="InterPro" id="IPR003325">
    <property type="entry name" value="TerD"/>
</dbReference>
<accession>A0AA36I0I0</accession>
<dbReference type="EMBL" id="CAUJNA010000569">
    <property type="protein sequence ID" value="CAJ1378773.1"/>
    <property type="molecule type" value="Genomic_DNA"/>
</dbReference>
<reference evidence="2" key="1">
    <citation type="submission" date="2023-08" db="EMBL/GenBank/DDBJ databases">
        <authorList>
            <person name="Chen Y."/>
            <person name="Shah S."/>
            <person name="Dougan E. K."/>
            <person name="Thang M."/>
            <person name="Chan C."/>
        </authorList>
    </citation>
    <scope>NUCLEOTIDE SEQUENCE</scope>
</reference>
<name>A0AA36I0I0_9DINO</name>
<evidence type="ECO:0000313" key="3">
    <source>
        <dbReference type="Proteomes" id="UP001178507"/>
    </source>
</evidence>
<comment type="caution">
    <text evidence="2">The sequence shown here is derived from an EMBL/GenBank/DDBJ whole genome shotgun (WGS) entry which is preliminary data.</text>
</comment>
<proteinExistence type="predicted"/>
<dbReference type="InterPro" id="IPR051324">
    <property type="entry name" value="Stress/Tellurium_Resist"/>
</dbReference>
<dbReference type="CDD" id="cd06974">
    <property type="entry name" value="TerD_like"/>
    <property type="match status" value="1"/>
</dbReference>
<organism evidence="2 3">
    <name type="scientific">Effrenium voratum</name>
    <dbReference type="NCBI Taxonomy" id="2562239"/>
    <lineage>
        <taxon>Eukaryota</taxon>
        <taxon>Sar</taxon>
        <taxon>Alveolata</taxon>
        <taxon>Dinophyceae</taxon>
        <taxon>Suessiales</taxon>
        <taxon>Symbiodiniaceae</taxon>
        <taxon>Effrenium</taxon>
    </lineage>
</organism>
<feature type="domain" description="TerD" evidence="1">
    <location>
        <begin position="2"/>
        <end position="135"/>
    </location>
</feature>
<keyword evidence="3" id="KW-1185">Reference proteome</keyword>
<dbReference type="PANTHER" id="PTHR32097:SF17">
    <property type="entry name" value="CAMP-BINDING PROTEIN 1-RELATED"/>
    <property type="match status" value="1"/>
</dbReference>
<evidence type="ECO:0000313" key="2">
    <source>
        <dbReference type="EMBL" id="CAJ1378773.1"/>
    </source>
</evidence>
<dbReference type="Gene3D" id="2.60.60.30">
    <property type="entry name" value="sav2460 like domains"/>
    <property type="match status" value="1"/>
</dbReference>
<gene>
    <name evidence="2" type="ORF">EVOR1521_LOCUS7209</name>
</gene>
<sequence length="269" mass="28938">MEKGGVLDMPLGMNSITVGLGWGVDEGEVDLDVSAVLLDQRGSVLEAVFFGHLESAEHGIVHSGDNLTGEGEGDDEQIRVDLLHVGLVAQQVFFVVNIYSQNKTFRQVASPYCRIVEDASGSELCRYSLSDAGSDNGLLHQHFIPRASQAMVAANLHIAQSSTLQKLLLPDHRQDGPGGWRAPDCPAERLRGWGFHALGLPCRGRTYKDSLPQIQEAASVKTRALMLQGGAMEEMGGYADLGAFQGAARDKVVMAHPLPNAETECCSVQ</sequence>
<dbReference type="Pfam" id="PF02342">
    <property type="entry name" value="TerD"/>
    <property type="match status" value="1"/>
</dbReference>
<dbReference type="Proteomes" id="UP001178507">
    <property type="component" value="Unassembled WGS sequence"/>
</dbReference>
<protein>
    <recommendedName>
        <fullName evidence="1">TerD domain-containing protein</fullName>
    </recommendedName>
</protein>
<evidence type="ECO:0000259" key="1">
    <source>
        <dbReference type="Pfam" id="PF02342"/>
    </source>
</evidence>
<dbReference type="AlphaFoldDB" id="A0AA36I0I0"/>
<dbReference type="PANTHER" id="PTHR32097">
    <property type="entry name" value="CAMP-BINDING PROTEIN 1-RELATED"/>
    <property type="match status" value="1"/>
</dbReference>